<feature type="transmembrane region" description="Helical" evidence="1">
    <location>
        <begin position="16"/>
        <end position="36"/>
    </location>
</feature>
<dbReference type="EMBL" id="QPFP01000070">
    <property type="protein sequence ID" value="TEB24153.1"/>
    <property type="molecule type" value="Genomic_DNA"/>
</dbReference>
<gene>
    <name evidence="2" type="ORF">FA13DRAFT_1797518</name>
</gene>
<sequence>MIAAGLTLPRTSDYSLLYYFLLWLSIFATAVAFIIIHGIQYVSWPRLNPLTDIIYYNGGFRSAHNGKGLQATAHLDARKNKFLTTGKLHKHPVEQVELGTLKKD</sequence>
<accession>A0A4Y7SQK8</accession>
<keyword evidence="1" id="KW-0812">Transmembrane</keyword>
<proteinExistence type="predicted"/>
<keyword evidence="1" id="KW-0472">Membrane</keyword>
<dbReference type="AlphaFoldDB" id="A0A4Y7SQK8"/>
<dbReference type="STRING" id="71717.A0A4Y7SQK8"/>
<dbReference type="OrthoDB" id="405996at2759"/>
<reference evidence="2 3" key="1">
    <citation type="journal article" date="2019" name="Nat. Ecol. Evol.">
        <title>Megaphylogeny resolves global patterns of mushroom evolution.</title>
        <authorList>
            <person name="Varga T."/>
            <person name="Krizsan K."/>
            <person name="Foldi C."/>
            <person name="Dima B."/>
            <person name="Sanchez-Garcia M."/>
            <person name="Sanchez-Ramirez S."/>
            <person name="Szollosi G.J."/>
            <person name="Szarkandi J.G."/>
            <person name="Papp V."/>
            <person name="Albert L."/>
            <person name="Andreopoulos W."/>
            <person name="Angelini C."/>
            <person name="Antonin V."/>
            <person name="Barry K.W."/>
            <person name="Bougher N.L."/>
            <person name="Buchanan P."/>
            <person name="Buyck B."/>
            <person name="Bense V."/>
            <person name="Catcheside P."/>
            <person name="Chovatia M."/>
            <person name="Cooper J."/>
            <person name="Damon W."/>
            <person name="Desjardin D."/>
            <person name="Finy P."/>
            <person name="Geml J."/>
            <person name="Haridas S."/>
            <person name="Hughes K."/>
            <person name="Justo A."/>
            <person name="Karasinski D."/>
            <person name="Kautmanova I."/>
            <person name="Kiss B."/>
            <person name="Kocsube S."/>
            <person name="Kotiranta H."/>
            <person name="LaButti K.M."/>
            <person name="Lechner B.E."/>
            <person name="Liimatainen K."/>
            <person name="Lipzen A."/>
            <person name="Lukacs Z."/>
            <person name="Mihaltcheva S."/>
            <person name="Morgado L.N."/>
            <person name="Niskanen T."/>
            <person name="Noordeloos M.E."/>
            <person name="Ohm R.A."/>
            <person name="Ortiz-Santana B."/>
            <person name="Ovrebo C."/>
            <person name="Racz N."/>
            <person name="Riley R."/>
            <person name="Savchenko A."/>
            <person name="Shiryaev A."/>
            <person name="Soop K."/>
            <person name="Spirin V."/>
            <person name="Szebenyi C."/>
            <person name="Tomsovsky M."/>
            <person name="Tulloss R.E."/>
            <person name="Uehling J."/>
            <person name="Grigoriev I.V."/>
            <person name="Vagvolgyi C."/>
            <person name="Papp T."/>
            <person name="Martin F.M."/>
            <person name="Miettinen O."/>
            <person name="Hibbett D.S."/>
            <person name="Nagy L.G."/>
        </authorList>
    </citation>
    <scope>NUCLEOTIDE SEQUENCE [LARGE SCALE GENOMIC DNA]</scope>
    <source>
        <strain evidence="2 3">FP101781</strain>
    </source>
</reference>
<dbReference type="Proteomes" id="UP000298030">
    <property type="component" value="Unassembled WGS sequence"/>
</dbReference>
<name>A0A4Y7SQK8_COPMI</name>
<comment type="caution">
    <text evidence="2">The sequence shown here is derived from an EMBL/GenBank/DDBJ whole genome shotgun (WGS) entry which is preliminary data.</text>
</comment>
<protein>
    <submittedName>
        <fullName evidence="2">Uncharacterized protein</fullName>
    </submittedName>
</protein>
<evidence type="ECO:0000313" key="2">
    <source>
        <dbReference type="EMBL" id="TEB24153.1"/>
    </source>
</evidence>
<evidence type="ECO:0000313" key="3">
    <source>
        <dbReference type="Proteomes" id="UP000298030"/>
    </source>
</evidence>
<organism evidence="2 3">
    <name type="scientific">Coprinellus micaceus</name>
    <name type="common">Glistening ink-cap mushroom</name>
    <name type="synonym">Coprinus micaceus</name>
    <dbReference type="NCBI Taxonomy" id="71717"/>
    <lineage>
        <taxon>Eukaryota</taxon>
        <taxon>Fungi</taxon>
        <taxon>Dikarya</taxon>
        <taxon>Basidiomycota</taxon>
        <taxon>Agaricomycotina</taxon>
        <taxon>Agaricomycetes</taxon>
        <taxon>Agaricomycetidae</taxon>
        <taxon>Agaricales</taxon>
        <taxon>Agaricineae</taxon>
        <taxon>Psathyrellaceae</taxon>
        <taxon>Coprinellus</taxon>
    </lineage>
</organism>
<evidence type="ECO:0000256" key="1">
    <source>
        <dbReference type="SAM" id="Phobius"/>
    </source>
</evidence>
<keyword evidence="3" id="KW-1185">Reference proteome</keyword>
<keyword evidence="1" id="KW-1133">Transmembrane helix</keyword>